<evidence type="ECO:0000259" key="6">
    <source>
        <dbReference type="PROSITE" id="PS52035"/>
    </source>
</evidence>
<keyword evidence="4" id="KW-0862">Zinc</keyword>
<dbReference type="CDD" id="cd06231">
    <property type="entry name" value="M14_REP34-like"/>
    <property type="match status" value="1"/>
</dbReference>
<dbReference type="PROSITE" id="PS52035">
    <property type="entry name" value="PEPTIDASE_M14"/>
    <property type="match status" value="1"/>
</dbReference>
<name>A0ABS1ST93_9GAMM</name>
<dbReference type="Gene3D" id="3.40.630.10">
    <property type="entry name" value="Zn peptidases"/>
    <property type="match status" value="1"/>
</dbReference>
<feature type="domain" description="Peptidase M14" evidence="6">
    <location>
        <begin position="29"/>
        <end position="298"/>
    </location>
</feature>
<evidence type="ECO:0000256" key="1">
    <source>
        <dbReference type="ARBA" id="ARBA00001947"/>
    </source>
</evidence>
<accession>A0ABS1ST93</accession>
<evidence type="ECO:0000256" key="4">
    <source>
        <dbReference type="ARBA" id="ARBA00022833"/>
    </source>
</evidence>
<proteinExistence type="inferred from homology"/>
<feature type="active site" description="Proton donor/acceptor" evidence="5">
    <location>
        <position position="273"/>
    </location>
</feature>
<comment type="cofactor">
    <cofactor evidence="1">
        <name>Zn(2+)</name>
        <dbReference type="ChEBI" id="CHEBI:29105"/>
    </cofactor>
</comment>
<evidence type="ECO:0000256" key="2">
    <source>
        <dbReference type="ARBA" id="ARBA00022723"/>
    </source>
</evidence>
<keyword evidence="2" id="KW-0479">Metal-binding</keyword>
<reference evidence="7 8" key="1">
    <citation type="submission" date="2021-01" db="EMBL/GenBank/DDBJ databases">
        <title>Genome sequence of Shewanella schlegeliana JCM 11561.</title>
        <authorList>
            <person name="Zhang H."/>
            <person name="Li C."/>
        </authorList>
    </citation>
    <scope>NUCLEOTIDE SEQUENCE [LARGE SCALE GENOMIC DNA]</scope>
    <source>
        <strain evidence="7 8">JCM 11561</strain>
    </source>
</reference>
<dbReference type="EMBL" id="JAESVD010000001">
    <property type="protein sequence ID" value="MBL4911757.1"/>
    <property type="molecule type" value="Genomic_DNA"/>
</dbReference>
<dbReference type="InterPro" id="IPR055438">
    <property type="entry name" value="AstE_AspA_cat"/>
</dbReference>
<evidence type="ECO:0000313" key="8">
    <source>
        <dbReference type="Proteomes" id="UP000604898"/>
    </source>
</evidence>
<comment type="similarity">
    <text evidence="5">Belongs to the peptidase M14 family.</text>
</comment>
<dbReference type="InterPro" id="IPR000834">
    <property type="entry name" value="Peptidase_M14"/>
</dbReference>
<comment type="caution">
    <text evidence="7">The sequence shown here is derived from an EMBL/GenBank/DDBJ whole genome shotgun (WGS) entry which is preliminary data.</text>
</comment>
<protein>
    <submittedName>
        <fullName evidence="7">M14 family metallocarboxypeptidase</fullName>
    </submittedName>
</protein>
<evidence type="ECO:0000256" key="3">
    <source>
        <dbReference type="ARBA" id="ARBA00022801"/>
    </source>
</evidence>
<sequence length="304" mass="33543">MDQQAYSIGVKGQKWGEAEKAQWFNAQEFKRSYQEQVVTKILALKDRFEVEQYGALSYDVERYPLFAVKSLNWDMSKPTILVTGGVHGYETSGVQGAIRFIETKAADYAKHFNILVAPCISPWGYETINRWNPKAVDPNRSFYQDSPAEESAALMKLLAGLGVEIFAHIDLHETTDTDNSEFRPALAARDAVEHTNWNIPDGFYLVGDTVNPQDAFQTAMIKSVEQVTHIAPADDSGKLIGVELAQFGVINYATKALGLCAGVSDAKYVTTTEVYPDSPLVDDENCILAQVAAVTGGLDYLLTL</sequence>
<evidence type="ECO:0000313" key="7">
    <source>
        <dbReference type="EMBL" id="MBL4911757.1"/>
    </source>
</evidence>
<dbReference type="Proteomes" id="UP000604898">
    <property type="component" value="Unassembled WGS sequence"/>
</dbReference>
<keyword evidence="8" id="KW-1185">Reference proteome</keyword>
<dbReference type="Pfam" id="PF24827">
    <property type="entry name" value="AstE_AspA_cat"/>
    <property type="match status" value="1"/>
</dbReference>
<dbReference type="SUPFAM" id="SSF53187">
    <property type="entry name" value="Zn-dependent exopeptidases"/>
    <property type="match status" value="1"/>
</dbReference>
<dbReference type="RefSeq" id="WP_202720003.1">
    <property type="nucleotide sequence ID" value="NZ_BPEX01000014.1"/>
</dbReference>
<evidence type="ECO:0000256" key="5">
    <source>
        <dbReference type="PROSITE-ProRule" id="PRU01379"/>
    </source>
</evidence>
<keyword evidence="3" id="KW-0378">Hydrolase</keyword>
<gene>
    <name evidence="7" type="ORF">JMA39_01125</name>
</gene>
<organism evidence="7 8">
    <name type="scientific">Shewanella schlegeliana</name>
    <dbReference type="NCBI Taxonomy" id="190308"/>
    <lineage>
        <taxon>Bacteria</taxon>
        <taxon>Pseudomonadati</taxon>
        <taxon>Pseudomonadota</taxon>
        <taxon>Gammaproteobacteria</taxon>
        <taxon>Alteromonadales</taxon>
        <taxon>Shewanellaceae</taxon>
        <taxon>Shewanella</taxon>
    </lineage>
</organism>